<proteinExistence type="predicted"/>
<gene>
    <name evidence="1" type="ORF">AVEN_81609_1</name>
</gene>
<keyword evidence="2" id="KW-1185">Reference proteome</keyword>
<dbReference type="Proteomes" id="UP000499080">
    <property type="component" value="Unassembled WGS sequence"/>
</dbReference>
<organism evidence="1 2">
    <name type="scientific">Araneus ventricosus</name>
    <name type="common">Orbweaver spider</name>
    <name type="synonym">Epeira ventricosa</name>
    <dbReference type="NCBI Taxonomy" id="182803"/>
    <lineage>
        <taxon>Eukaryota</taxon>
        <taxon>Metazoa</taxon>
        <taxon>Ecdysozoa</taxon>
        <taxon>Arthropoda</taxon>
        <taxon>Chelicerata</taxon>
        <taxon>Arachnida</taxon>
        <taxon>Araneae</taxon>
        <taxon>Araneomorphae</taxon>
        <taxon>Entelegynae</taxon>
        <taxon>Araneoidea</taxon>
        <taxon>Araneidae</taxon>
        <taxon>Araneus</taxon>
    </lineage>
</organism>
<dbReference type="AlphaFoldDB" id="A0A4Y2LGW2"/>
<reference evidence="1 2" key="1">
    <citation type="journal article" date="2019" name="Sci. Rep.">
        <title>Orb-weaving spider Araneus ventricosus genome elucidates the spidroin gene catalogue.</title>
        <authorList>
            <person name="Kono N."/>
            <person name="Nakamura H."/>
            <person name="Ohtoshi R."/>
            <person name="Moran D.A.P."/>
            <person name="Shinohara A."/>
            <person name="Yoshida Y."/>
            <person name="Fujiwara M."/>
            <person name="Mori M."/>
            <person name="Tomita M."/>
            <person name="Arakawa K."/>
        </authorList>
    </citation>
    <scope>NUCLEOTIDE SEQUENCE [LARGE SCALE GENOMIC DNA]</scope>
</reference>
<dbReference type="EMBL" id="BGPR01005828">
    <property type="protein sequence ID" value="GBN13794.1"/>
    <property type="molecule type" value="Genomic_DNA"/>
</dbReference>
<sequence>MEKQLKCVLLLSLKEMALRRVAVLLWSGSDILASVAKFSSYLHYTQRNQVEWQITIVDKVVDKVFELELPKLLTWQLNYIVHPIGLEIRNWRERHKFIFFYDFKDINLLDLAKLRWTTVGAIDYRKTAKELVCSDALNVVERYKIACSYCLDDYIPLLWEKLPEGERREFYSEIISSISLPCLWPYILEGELDAIDFLWRTADRNLTSFNQCAFEESAIDFNKTAAEYFFQKLTHEEREASLVRTAVAVLLSSHLENTKIETRSNVVRYLLSLMTPEQRVETFKMSPVDFFLCFLDWPWQDLFLENVGLFWTLFPPDLYDSLLDKMMCGDENSLFYYPEIFKEFFIESPLDFKRRFVDQDSEDRTPSCYFLSIFCKNGDSRSIEVIFRNVDPADRLKLVFHPLVLKRFYYCMLDDRWHVVEVCLREATLSNEDRLRLKEAFLESLASNDTGEIEWKNPKREKLLCRIINFFLCWEMENNRNVVS</sequence>
<evidence type="ECO:0000313" key="2">
    <source>
        <dbReference type="Proteomes" id="UP000499080"/>
    </source>
</evidence>
<accession>A0A4Y2LGW2</accession>
<comment type="caution">
    <text evidence="1">The sequence shown here is derived from an EMBL/GenBank/DDBJ whole genome shotgun (WGS) entry which is preliminary data.</text>
</comment>
<name>A0A4Y2LGW2_ARAVE</name>
<protein>
    <submittedName>
        <fullName evidence="1">Uncharacterized protein</fullName>
    </submittedName>
</protein>
<evidence type="ECO:0000313" key="1">
    <source>
        <dbReference type="EMBL" id="GBN13794.1"/>
    </source>
</evidence>